<organism evidence="1 2">
    <name type="scientific">Pomacea canaliculata</name>
    <name type="common">Golden apple snail</name>
    <dbReference type="NCBI Taxonomy" id="400727"/>
    <lineage>
        <taxon>Eukaryota</taxon>
        <taxon>Metazoa</taxon>
        <taxon>Spiralia</taxon>
        <taxon>Lophotrochozoa</taxon>
        <taxon>Mollusca</taxon>
        <taxon>Gastropoda</taxon>
        <taxon>Caenogastropoda</taxon>
        <taxon>Architaenioglossa</taxon>
        <taxon>Ampullarioidea</taxon>
        <taxon>Ampullariidae</taxon>
        <taxon>Pomacea</taxon>
    </lineage>
</organism>
<accession>A0A2T7PUK4</accession>
<dbReference type="EMBL" id="PZQS01000002">
    <property type="protein sequence ID" value="PVD37103.1"/>
    <property type="molecule type" value="Genomic_DNA"/>
</dbReference>
<evidence type="ECO:0000313" key="1">
    <source>
        <dbReference type="EMBL" id="PVD37103.1"/>
    </source>
</evidence>
<sequence>MAATHHVPEHVRSCAPCSLPPHRPAFPTLFIEGKQRHLAARMRLIPGHHSGPCLVFLKKKLRRIWTRVWESGGASEAEKGLAVMALNEHVPGLVPIV</sequence>
<reference evidence="1 2" key="1">
    <citation type="submission" date="2018-04" db="EMBL/GenBank/DDBJ databases">
        <title>The genome of golden apple snail Pomacea canaliculata provides insight into stress tolerance and invasive adaptation.</title>
        <authorList>
            <person name="Liu C."/>
            <person name="Liu B."/>
            <person name="Ren Y."/>
            <person name="Zhang Y."/>
            <person name="Wang H."/>
            <person name="Li S."/>
            <person name="Jiang F."/>
            <person name="Yin L."/>
            <person name="Zhang G."/>
            <person name="Qian W."/>
            <person name="Fan W."/>
        </authorList>
    </citation>
    <scope>NUCLEOTIDE SEQUENCE [LARGE SCALE GENOMIC DNA]</scope>
    <source>
        <strain evidence="1">SZHN2017</strain>
        <tissue evidence="1">Muscle</tissue>
    </source>
</reference>
<evidence type="ECO:0000313" key="2">
    <source>
        <dbReference type="Proteomes" id="UP000245119"/>
    </source>
</evidence>
<name>A0A2T7PUK4_POMCA</name>
<dbReference type="AlphaFoldDB" id="A0A2T7PUK4"/>
<gene>
    <name evidence="1" type="ORF">C0Q70_04097</name>
</gene>
<dbReference type="Proteomes" id="UP000245119">
    <property type="component" value="Linkage Group LG2"/>
</dbReference>
<comment type="caution">
    <text evidence="1">The sequence shown here is derived from an EMBL/GenBank/DDBJ whole genome shotgun (WGS) entry which is preliminary data.</text>
</comment>
<protein>
    <submittedName>
        <fullName evidence="1">Uncharacterized protein</fullName>
    </submittedName>
</protein>
<keyword evidence="2" id="KW-1185">Reference proteome</keyword>
<proteinExistence type="predicted"/>